<organism evidence="2">
    <name type="scientific">uncultured Caudovirales phage</name>
    <dbReference type="NCBI Taxonomy" id="2100421"/>
    <lineage>
        <taxon>Viruses</taxon>
        <taxon>Duplodnaviria</taxon>
        <taxon>Heunggongvirae</taxon>
        <taxon>Uroviricota</taxon>
        <taxon>Caudoviricetes</taxon>
        <taxon>Peduoviridae</taxon>
        <taxon>Maltschvirus</taxon>
        <taxon>Maltschvirus maltsch</taxon>
    </lineage>
</organism>
<protein>
    <submittedName>
        <fullName evidence="2">Uncharacterized protein</fullName>
    </submittedName>
</protein>
<accession>A0A6J5RPC4</accession>
<reference evidence="2" key="1">
    <citation type="submission" date="2020-05" db="EMBL/GenBank/DDBJ databases">
        <authorList>
            <person name="Chiriac C."/>
            <person name="Salcher M."/>
            <person name="Ghai R."/>
            <person name="Kavagutti S V."/>
        </authorList>
    </citation>
    <scope>NUCLEOTIDE SEQUENCE</scope>
</reference>
<proteinExistence type="predicted"/>
<feature type="compositionally biased region" description="Acidic residues" evidence="1">
    <location>
        <begin position="43"/>
        <end position="52"/>
    </location>
</feature>
<dbReference type="EMBL" id="LR797355">
    <property type="protein sequence ID" value="CAB4205155.1"/>
    <property type="molecule type" value="Genomic_DNA"/>
</dbReference>
<name>A0A6J5RPC4_9CAUD</name>
<evidence type="ECO:0000313" key="3">
    <source>
        <dbReference type="EMBL" id="CAB4205155.1"/>
    </source>
</evidence>
<sequence length="52" mass="5999">MGHFYRKAYHTNHVRERKIELDLQELSLVEEPGTGDQGPWEVADTEGTDDDL</sequence>
<dbReference type="EMBL" id="LR797239">
    <property type="protein sequence ID" value="CAB4195451.1"/>
    <property type="molecule type" value="Genomic_DNA"/>
</dbReference>
<feature type="region of interest" description="Disordered" evidence="1">
    <location>
        <begin position="29"/>
        <end position="52"/>
    </location>
</feature>
<evidence type="ECO:0000313" key="2">
    <source>
        <dbReference type="EMBL" id="CAB4195451.1"/>
    </source>
</evidence>
<evidence type="ECO:0000256" key="1">
    <source>
        <dbReference type="SAM" id="MobiDB-lite"/>
    </source>
</evidence>
<gene>
    <name evidence="2" type="ORF">UFOVP1287_9</name>
    <name evidence="3" type="ORF">UFOVP1408_31</name>
</gene>